<dbReference type="PROSITE" id="PS50987">
    <property type="entry name" value="HTH_ARSR_2"/>
    <property type="match status" value="1"/>
</dbReference>
<gene>
    <name evidence="5" type="ORF">METZ01_LOCUS40601</name>
</gene>
<dbReference type="EMBL" id="UINC01001738">
    <property type="protein sequence ID" value="SUZ87747.1"/>
    <property type="molecule type" value="Genomic_DNA"/>
</dbReference>
<dbReference type="CDD" id="cd00090">
    <property type="entry name" value="HTH_ARSR"/>
    <property type="match status" value="1"/>
</dbReference>
<dbReference type="GO" id="GO:0003677">
    <property type="term" value="F:DNA binding"/>
    <property type="evidence" value="ECO:0007669"/>
    <property type="project" value="UniProtKB-KW"/>
</dbReference>
<evidence type="ECO:0000259" key="4">
    <source>
        <dbReference type="PROSITE" id="PS50987"/>
    </source>
</evidence>
<dbReference type="GO" id="GO:0003700">
    <property type="term" value="F:DNA-binding transcription factor activity"/>
    <property type="evidence" value="ECO:0007669"/>
    <property type="project" value="InterPro"/>
</dbReference>
<evidence type="ECO:0000256" key="3">
    <source>
        <dbReference type="ARBA" id="ARBA00023163"/>
    </source>
</evidence>
<dbReference type="Gene3D" id="1.10.10.10">
    <property type="entry name" value="Winged helix-like DNA-binding domain superfamily/Winged helix DNA-binding domain"/>
    <property type="match status" value="1"/>
</dbReference>
<dbReference type="SUPFAM" id="SSF46785">
    <property type="entry name" value="Winged helix' DNA-binding domain"/>
    <property type="match status" value="1"/>
</dbReference>
<organism evidence="5">
    <name type="scientific">marine metagenome</name>
    <dbReference type="NCBI Taxonomy" id="408172"/>
    <lineage>
        <taxon>unclassified sequences</taxon>
        <taxon>metagenomes</taxon>
        <taxon>ecological metagenomes</taxon>
    </lineage>
</organism>
<dbReference type="InterPro" id="IPR001845">
    <property type="entry name" value="HTH_ArsR_DNA-bd_dom"/>
</dbReference>
<feature type="domain" description="HTH arsR-type" evidence="4">
    <location>
        <begin position="21"/>
        <end position="113"/>
    </location>
</feature>
<evidence type="ECO:0000256" key="2">
    <source>
        <dbReference type="ARBA" id="ARBA00023125"/>
    </source>
</evidence>
<reference evidence="5" key="1">
    <citation type="submission" date="2018-05" db="EMBL/GenBank/DDBJ databases">
        <authorList>
            <person name="Lanie J.A."/>
            <person name="Ng W.-L."/>
            <person name="Kazmierczak K.M."/>
            <person name="Andrzejewski T.M."/>
            <person name="Davidsen T.M."/>
            <person name="Wayne K.J."/>
            <person name="Tettelin H."/>
            <person name="Glass J.I."/>
            <person name="Rusch D."/>
            <person name="Podicherti R."/>
            <person name="Tsui H.-C.T."/>
            <person name="Winkler M.E."/>
        </authorList>
    </citation>
    <scope>NUCLEOTIDE SEQUENCE</scope>
</reference>
<evidence type="ECO:0000313" key="5">
    <source>
        <dbReference type="EMBL" id="SUZ87747.1"/>
    </source>
</evidence>
<keyword evidence="1" id="KW-0805">Transcription regulation</keyword>
<sequence>MNTFVSKNEILKCELEQLFGEQEENIETAGQCLKVLSHPGRLRIMCALRGGEQTVQNLEYYTGIRQTTLSQHLSLLKSRGVLVSRRETTYSFYRIANDQITELFDLIKEIFCT</sequence>
<proteinExistence type="predicted"/>
<name>A0A381RD15_9ZZZZ</name>
<dbReference type="PRINTS" id="PR00778">
    <property type="entry name" value="HTHARSR"/>
</dbReference>
<keyword evidence="3" id="KW-0804">Transcription</keyword>
<dbReference type="PANTHER" id="PTHR33154">
    <property type="entry name" value="TRANSCRIPTIONAL REGULATOR, ARSR FAMILY"/>
    <property type="match status" value="1"/>
</dbReference>
<dbReference type="InterPro" id="IPR036390">
    <property type="entry name" value="WH_DNA-bd_sf"/>
</dbReference>
<dbReference type="InterPro" id="IPR051081">
    <property type="entry name" value="HTH_MetalResp_TranReg"/>
</dbReference>
<dbReference type="NCBIfam" id="NF033788">
    <property type="entry name" value="HTH_metalloreg"/>
    <property type="match status" value="1"/>
</dbReference>
<keyword evidence="2" id="KW-0238">DNA-binding</keyword>
<protein>
    <recommendedName>
        <fullName evidence="4">HTH arsR-type domain-containing protein</fullName>
    </recommendedName>
</protein>
<evidence type="ECO:0000256" key="1">
    <source>
        <dbReference type="ARBA" id="ARBA00023015"/>
    </source>
</evidence>
<dbReference type="InterPro" id="IPR011991">
    <property type="entry name" value="ArsR-like_HTH"/>
</dbReference>
<dbReference type="PANTHER" id="PTHR33154:SF18">
    <property type="entry name" value="ARSENICAL RESISTANCE OPERON REPRESSOR"/>
    <property type="match status" value="1"/>
</dbReference>
<dbReference type="Pfam" id="PF01022">
    <property type="entry name" value="HTH_5"/>
    <property type="match status" value="1"/>
</dbReference>
<dbReference type="InterPro" id="IPR036388">
    <property type="entry name" value="WH-like_DNA-bd_sf"/>
</dbReference>
<accession>A0A381RD15</accession>
<dbReference type="SMART" id="SM00418">
    <property type="entry name" value="HTH_ARSR"/>
    <property type="match status" value="1"/>
</dbReference>
<dbReference type="AlphaFoldDB" id="A0A381RD15"/>